<dbReference type="GO" id="GO:0006310">
    <property type="term" value="P:DNA recombination"/>
    <property type="evidence" value="ECO:0007669"/>
    <property type="project" value="UniProtKB-KW"/>
</dbReference>
<dbReference type="InterPro" id="IPR038488">
    <property type="entry name" value="Integrase_DNA-bd_sf"/>
</dbReference>
<feature type="domain" description="Tyr recombinase" evidence="5">
    <location>
        <begin position="231"/>
        <end position="413"/>
    </location>
</feature>
<dbReference type="eggNOG" id="COG0582">
    <property type="taxonomic scope" value="Bacteria"/>
</dbReference>
<dbReference type="GO" id="GO:0015074">
    <property type="term" value="P:DNA integration"/>
    <property type="evidence" value="ECO:0007669"/>
    <property type="project" value="UniProtKB-KW"/>
</dbReference>
<organism evidence="6 7">
    <name type="scientific">Mesorhizobium ciceri biovar biserrulae (strain HAMBI 2942 / LMG 23838 / WSM1271)</name>
    <dbReference type="NCBI Taxonomy" id="765698"/>
    <lineage>
        <taxon>Bacteria</taxon>
        <taxon>Pseudomonadati</taxon>
        <taxon>Pseudomonadota</taxon>
        <taxon>Alphaproteobacteria</taxon>
        <taxon>Hyphomicrobiales</taxon>
        <taxon>Phyllobacteriaceae</taxon>
        <taxon>Mesorhizobium</taxon>
    </lineage>
</organism>
<dbReference type="AlphaFoldDB" id="E8T8X3"/>
<comment type="similarity">
    <text evidence="1">Belongs to the 'phage' integrase family.</text>
</comment>
<dbReference type="GO" id="GO:0003677">
    <property type="term" value="F:DNA binding"/>
    <property type="evidence" value="ECO:0007669"/>
    <property type="project" value="UniProtKB-KW"/>
</dbReference>
<evidence type="ECO:0000256" key="1">
    <source>
        <dbReference type="ARBA" id="ARBA00008857"/>
    </source>
</evidence>
<dbReference type="CDD" id="cd00796">
    <property type="entry name" value="INT_Rci_Hp1_C"/>
    <property type="match status" value="1"/>
</dbReference>
<dbReference type="PATRIC" id="fig|765698.3.peg.4397"/>
<proteinExistence type="inferred from homology"/>
<dbReference type="Pfam" id="PF13356">
    <property type="entry name" value="Arm-DNA-bind_3"/>
    <property type="match status" value="1"/>
</dbReference>
<dbReference type="Gene3D" id="3.30.160.390">
    <property type="entry name" value="Integrase, DNA-binding domain"/>
    <property type="match status" value="1"/>
</dbReference>
<gene>
    <name evidence="6" type="ordered locus">Mesci_3905</name>
</gene>
<accession>E8T8X3</accession>
<dbReference type="InterPro" id="IPR013762">
    <property type="entry name" value="Integrase-like_cat_sf"/>
</dbReference>
<dbReference type="HOGENOM" id="CLU_027562_17_7_5"/>
<keyword evidence="4" id="KW-0233">DNA recombination</keyword>
<dbReference type="KEGG" id="mci:Mesci_3905"/>
<evidence type="ECO:0000259" key="5">
    <source>
        <dbReference type="PROSITE" id="PS51898"/>
    </source>
</evidence>
<dbReference type="Gene3D" id="1.10.443.10">
    <property type="entry name" value="Intergrase catalytic core"/>
    <property type="match status" value="1"/>
</dbReference>
<dbReference type="PANTHER" id="PTHR30629:SF2">
    <property type="entry name" value="PROPHAGE INTEGRASE INTS-RELATED"/>
    <property type="match status" value="1"/>
</dbReference>
<reference evidence="7" key="1">
    <citation type="submission" date="2011-01" db="EMBL/GenBank/DDBJ databases">
        <title>Complete sequence of chromosome of Mesorhizobium ciceri bv. biserrulae WSM1271.</title>
        <authorList>
            <person name="Lucas S."/>
            <person name="Copeland A."/>
            <person name="Lapidus A."/>
            <person name="Cheng J.-F."/>
            <person name="Goodwin L."/>
            <person name="Pitluck S."/>
            <person name="Teshima H."/>
            <person name="Detter J.C."/>
            <person name="Han C."/>
            <person name="Tapia R."/>
            <person name="Land M."/>
            <person name="Hauser L."/>
            <person name="Kyrpides N."/>
            <person name="Ivanova N."/>
            <person name="Nandasena K."/>
            <person name="Reeve W.G."/>
            <person name="Howieson J.G."/>
            <person name="O'Hara G."/>
            <person name="Tiwari R.P."/>
            <person name="Woyke T."/>
        </authorList>
    </citation>
    <scope>NUCLEOTIDE SEQUENCE [LARGE SCALE GENOMIC DNA]</scope>
    <source>
        <strain evidence="7">HAMBI 2942 / LMG 23838 / WSM1271</strain>
    </source>
</reference>
<dbReference type="PANTHER" id="PTHR30629">
    <property type="entry name" value="PROPHAGE INTEGRASE"/>
    <property type="match status" value="1"/>
</dbReference>
<dbReference type="STRING" id="765698.Mesci_3905"/>
<evidence type="ECO:0000256" key="4">
    <source>
        <dbReference type="ARBA" id="ARBA00023172"/>
    </source>
</evidence>
<dbReference type="RefSeq" id="WP_013531687.1">
    <property type="nucleotide sequence ID" value="NC_014923.1"/>
</dbReference>
<evidence type="ECO:0000256" key="3">
    <source>
        <dbReference type="ARBA" id="ARBA00023125"/>
    </source>
</evidence>
<dbReference type="InterPro" id="IPR010998">
    <property type="entry name" value="Integrase_recombinase_N"/>
</dbReference>
<keyword evidence="3" id="KW-0238">DNA-binding</keyword>
<dbReference type="EMBL" id="CP002447">
    <property type="protein sequence ID" value="ADV13021.1"/>
    <property type="molecule type" value="Genomic_DNA"/>
</dbReference>
<dbReference type="Pfam" id="PF00589">
    <property type="entry name" value="Phage_integrase"/>
    <property type="match status" value="1"/>
</dbReference>
<sequence>MSARTKKLTKSVVDAIEPKGKIFRVFDTQLKGFCVRVGPSGDKRWQVEYRPYPGGRGVAIKRITLGSTTVLTPDQARDQAKETLAAVSNGKDPVAEKQVKRDEDKISDLIDLYEQKGCTVRRGDQLLPMKPRNKAYTIAGLRHHVVPLIGKKRISEVTSRDIEQLVADITAGKTAKDEKIGPRRRIIVKGGAGAARKVARNLSSVFSFAVRRKLIAQNPVTDAEINKVDGKRTRYLFLEEIGRLGKALDELEAEGVNPKALDIVRLWALTGCRRDEIAALKWSEVNIDLGCLVLDDTKTGKSVRPLAAPAAALLAALPRYADADRPEGRSKWVFPASRGDGHFQGTKRIWPKVTKKAGLPGVTPHVLRHSLGSAAVSGGMALPMVAAILGHADTRSTQIYAHVQMHPAAKAATRAVSGIAAALAGKKAGKVLPMKKRAG</sequence>
<dbReference type="PROSITE" id="PS51898">
    <property type="entry name" value="TYR_RECOMBINASE"/>
    <property type="match status" value="1"/>
</dbReference>
<protein>
    <submittedName>
        <fullName evidence="6">Integrase family protein</fullName>
    </submittedName>
</protein>
<dbReference type="SUPFAM" id="SSF56349">
    <property type="entry name" value="DNA breaking-rejoining enzymes"/>
    <property type="match status" value="1"/>
</dbReference>
<evidence type="ECO:0000256" key="2">
    <source>
        <dbReference type="ARBA" id="ARBA00022908"/>
    </source>
</evidence>
<dbReference type="InterPro" id="IPR025166">
    <property type="entry name" value="Integrase_DNA_bind_dom"/>
</dbReference>
<dbReference type="InterPro" id="IPR011010">
    <property type="entry name" value="DNA_brk_join_enz"/>
</dbReference>
<keyword evidence="2" id="KW-0229">DNA integration</keyword>
<evidence type="ECO:0000313" key="6">
    <source>
        <dbReference type="EMBL" id="ADV13021.1"/>
    </source>
</evidence>
<dbReference type="Proteomes" id="UP000007471">
    <property type="component" value="Chromosome"/>
</dbReference>
<dbReference type="Gene3D" id="1.10.150.130">
    <property type="match status" value="1"/>
</dbReference>
<dbReference type="InterPro" id="IPR050808">
    <property type="entry name" value="Phage_Integrase"/>
</dbReference>
<name>E8T8X3_MESCW</name>
<dbReference type="InterPro" id="IPR002104">
    <property type="entry name" value="Integrase_catalytic"/>
</dbReference>
<dbReference type="OrthoDB" id="7615137at2"/>
<evidence type="ECO:0000313" key="7">
    <source>
        <dbReference type="Proteomes" id="UP000007471"/>
    </source>
</evidence>